<feature type="compositionally biased region" description="Polar residues" evidence="1">
    <location>
        <begin position="203"/>
        <end position="221"/>
    </location>
</feature>
<accession>A0ABD3WW46</accession>
<evidence type="ECO:0000256" key="1">
    <source>
        <dbReference type="SAM" id="MobiDB-lite"/>
    </source>
</evidence>
<dbReference type="Proteomes" id="UP001634394">
    <property type="component" value="Unassembled WGS sequence"/>
</dbReference>
<feature type="region of interest" description="Disordered" evidence="1">
    <location>
        <begin position="203"/>
        <end position="244"/>
    </location>
</feature>
<evidence type="ECO:0008006" key="4">
    <source>
        <dbReference type="Google" id="ProtNLM"/>
    </source>
</evidence>
<keyword evidence="3" id="KW-1185">Reference proteome</keyword>
<feature type="compositionally biased region" description="Polar residues" evidence="1">
    <location>
        <begin position="234"/>
        <end position="244"/>
    </location>
</feature>
<feature type="compositionally biased region" description="Basic and acidic residues" evidence="1">
    <location>
        <begin position="223"/>
        <end position="232"/>
    </location>
</feature>
<sequence length="299" mass="34719">MGSLPSLRENLKSFFRTEIRDSEEGRIIHAFRKQWAQAIDLSSIEAKHRPNTPTLLAQIIASGVNSADIDTFTHSGWGIFLIYPRGKAYLPPWNLGIKTIDIYVLHFPREIPIEKFTQGFQQRLQIKTLHVRRETFKAMAKTNTGKIIVRIDARDAPRVPEFFKIGGLLVQSWFYGCIHIRPCSSCQQTGHDRWKCTKQNHETLTTKQQTPQSTNHNNHTASRNKETTHKSYAESANSHSSLPVTRNLFGREIDHEMSNTNIRQSTENEDEEWIYPKRKKEKRKTFQYPQLLLNNYTLT</sequence>
<gene>
    <name evidence="2" type="ORF">ACJMK2_034763</name>
</gene>
<organism evidence="2 3">
    <name type="scientific">Sinanodonta woodiana</name>
    <name type="common">Chinese pond mussel</name>
    <name type="synonym">Anodonta woodiana</name>
    <dbReference type="NCBI Taxonomy" id="1069815"/>
    <lineage>
        <taxon>Eukaryota</taxon>
        <taxon>Metazoa</taxon>
        <taxon>Spiralia</taxon>
        <taxon>Lophotrochozoa</taxon>
        <taxon>Mollusca</taxon>
        <taxon>Bivalvia</taxon>
        <taxon>Autobranchia</taxon>
        <taxon>Heteroconchia</taxon>
        <taxon>Palaeoheterodonta</taxon>
        <taxon>Unionida</taxon>
        <taxon>Unionoidea</taxon>
        <taxon>Unionidae</taxon>
        <taxon>Unioninae</taxon>
        <taxon>Sinanodonta</taxon>
    </lineage>
</organism>
<protein>
    <recommendedName>
        <fullName evidence="4">DUF4283 domain-containing protein</fullName>
    </recommendedName>
</protein>
<comment type="caution">
    <text evidence="2">The sequence shown here is derived from an EMBL/GenBank/DDBJ whole genome shotgun (WGS) entry which is preliminary data.</text>
</comment>
<name>A0ABD3WW46_SINWO</name>
<dbReference type="EMBL" id="JBJQND010000005">
    <property type="protein sequence ID" value="KAL3876998.1"/>
    <property type="molecule type" value="Genomic_DNA"/>
</dbReference>
<dbReference type="AlphaFoldDB" id="A0ABD3WW46"/>
<evidence type="ECO:0000313" key="3">
    <source>
        <dbReference type="Proteomes" id="UP001634394"/>
    </source>
</evidence>
<evidence type="ECO:0000313" key="2">
    <source>
        <dbReference type="EMBL" id="KAL3876998.1"/>
    </source>
</evidence>
<proteinExistence type="predicted"/>
<reference evidence="2 3" key="1">
    <citation type="submission" date="2024-11" db="EMBL/GenBank/DDBJ databases">
        <title>Chromosome-level genome assembly of the freshwater bivalve Anodonta woodiana.</title>
        <authorList>
            <person name="Chen X."/>
        </authorList>
    </citation>
    <scope>NUCLEOTIDE SEQUENCE [LARGE SCALE GENOMIC DNA]</scope>
    <source>
        <strain evidence="2">MN2024</strain>
        <tissue evidence="2">Gills</tissue>
    </source>
</reference>